<keyword evidence="8 16" id="KW-1278">Translocase</keyword>
<keyword evidence="2 16" id="KW-1003">Cell membrane</keyword>
<comment type="similarity">
    <text evidence="16">Belongs to the NqrC family.</text>
</comment>
<dbReference type="GO" id="GO:0016655">
    <property type="term" value="F:oxidoreductase activity, acting on NAD(P)H, quinone or similar compound as acceptor"/>
    <property type="evidence" value="ECO:0007669"/>
    <property type="project" value="UniProtKB-UniRule"/>
</dbReference>
<gene>
    <name evidence="16 18" type="primary">nqrC</name>
    <name evidence="18" type="ORF">FRY74_04140</name>
</gene>
<protein>
    <recommendedName>
        <fullName evidence="16">Na(+)-translocating NADH-quinone reductase subunit C</fullName>
        <shortName evidence="16">Na(+)-NQR subunit C</shortName>
        <shortName evidence="16">Na(+)-translocating NQR subunit C</shortName>
        <ecNumber evidence="16">7.2.1.1</ecNumber>
    </recommendedName>
    <alternativeName>
        <fullName evidence="16">NQR complex subunit C</fullName>
    </alternativeName>
    <alternativeName>
        <fullName evidence="16">NQR-1 subunit C</fullName>
    </alternativeName>
</protein>
<dbReference type="AlphaFoldDB" id="A0A5C6RU64"/>
<comment type="caution">
    <text evidence="18">The sequence shown here is derived from an EMBL/GenBank/DDBJ whole genome shotgun (WGS) entry which is preliminary data.</text>
</comment>
<evidence type="ECO:0000256" key="7">
    <source>
        <dbReference type="ARBA" id="ARBA00022692"/>
    </source>
</evidence>
<dbReference type="GO" id="GO:0006814">
    <property type="term" value="P:sodium ion transport"/>
    <property type="evidence" value="ECO:0007669"/>
    <property type="project" value="UniProtKB-UniRule"/>
</dbReference>
<evidence type="ECO:0000256" key="13">
    <source>
        <dbReference type="ARBA" id="ARBA00023075"/>
    </source>
</evidence>
<comment type="caution">
    <text evidence="16">Lacks conserved residue(s) required for the propagation of feature annotation.</text>
</comment>
<evidence type="ECO:0000256" key="15">
    <source>
        <dbReference type="ARBA" id="ARBA00023201"/>
    </source>
</evidence>
<accession>A0A5C6RU64</accession>
<dbReference type="GO" id="GO:0005886">
    <property type="term" value="C:plasma membrane"/>
    <property type="evidence" value="ECO:0007669"/>
    <property type="project" value="UniProtKB-SubCell"/>
</dbReference>
<keyword evidence="7 16" id="KW-0812">Transmembrane</keyword>
<keyword evidence="6 16" id="KW-0288">FMN</keyword>
<dbReference type="Proteomes" id="UP000321721">
    <property type="component" value="Unassembled WGS sequence"/>
</dbReference>
<keyword evidence="15 16" id="KW-0739">Sodium transport</keyword>
<feature type="modified residue" description="FMN phosphoryl threonine" evidence="16">
    <location>
        <position position="244"/>
    </location>
</feature>
<dbReference type="EC" id="7.2.1.1" evidence="16"/>
<reference evidence="18 19" key="1">
    <citation type="submission" date="2019-08" db="EMBL/GenBank/DDBJ databases">
        <title>Genome of Vicingus serpentipes NCIMB 15042.</title>
        <authorList>
            <person name="Bowman J.P."/>
        </authorList>
    </citation>
    <scope>NUCLEOTIDE SEQUENCE [LARGE SCALE GENOMIC DNA]</scope>
    <source>
        <strain evidence="18 19">NCIMB 15042</strain>
    </source>
</reference>
<keyword evidence="5 16" id="KW-0285">Flavoprotein</keyword>
<keyword evidence="10 16" id="KW-0520">NAD</keyword>
<evidence type="ECO:0000256" key="6">
    <source>
        <dbReference type="ARBA" id="ARBA00022643"/>
    </source>
</evidence>
<evidence type="ECO:0000256" key="10">
    <source>
        <dbReference type="ARBA" id="ARBA00023027"/>
    </source>
</evidence>
<dbReference type="HAMAP" id="MF_00427">
    <property type="entry name" value="NqrC"/>
    <property type="match status" value="1"/>
</dbReference>
<feature type="transmembrane region" description="Helical" evidence="16">
    <location>
        <begin position="12"/>
        <end position="33"/>
    </location>
</feature>
<keyword evidence="19" id="KW-1185">Reference proteome</keyword>
<evidence type="ECO:0000256" key="2">
    <source>
        <dbReference type="ARBA" id="ARBA00022475"/>
    </source>
</evidence>
<sequence length="307" mass="33881">MAVNRDSNVYTIIFATIMVVVVGGLLAFVSMGLKPLQSANVSNEKMQNILQAIGIEETDGVSREDAGKMFNDFVKRRITINYNGEIVSDKTSEDAIDPTDKLDAFNINLRKEYSKYVKPIMNTYKGDDAKIQEALGASEDIHFPIFVCENQGKMYYVVSASGKGLWDDVWGYLGLNDNASAITGSVFDHKGETPGLGSKITEDWFQDQFIGKTIEENGAFAPIKVKKPGNELNEHQVDGISGATFTGVGVEEMLSRNLNVYYRFFKGNPEFTGTKIIEEPIIEEVLNDSTLINLNDSSVVLSVIDSI</sequence>
<evidence type="ECO:0000259" key="17">
    <source>
        <dbReference type="SMART" id="SM00900"/>
    </source>
</evidence>
<feature type="domain" description="FMN-binding" evidence="17">
    <location>
        <begin position="164"/>
        <end position="261"/>
    </location>
</feature>
<dbReference type="GO" id="GO:0010181">
    <property type="term" value="F:FMN binding"/>
    <property type="evidence" value="ECO:0007669"/>
    <property type="project" value="UniProtKB-UniRule"/>
</dbReference>
<dbReference type="PANTHER" id="PTHR37838">
    <property type="entry name" value="NA(+)-TRANSLOCATING NADH-QUINONE REDUCTASE SUBUNIT C"/>
    <property type="match status" value="1"/>
</dbReference>
<comment type="function">
    <text evidence="16">NQR complex catalyzes the reduction of ubiquinone-1 to ubiquinol by two successive reactions, coupled with the transport of Na(+) ions from the cytoplasm to the periplasm. NqrA to NqrE are probably involved in the second step, the conversion of ubisemiquinone to ubiquinol.</text>
</comment>
<evidence type="ECO:0000256" key="5">
    <source>
        <dbReference type="ARBA" id="ARBA00022630"/>
    </source>
</evidence>
<dbReference type="SMART" id="SM00900">
    <property type="entry name" value="FMN_bind"/>
    <property type="match status" value="1"/>
</dbReference>
<evidence type="ECO:0000256" key="12">
    <source>
        <dbReference type="ARBA" id="ARBA00023065"/>
    </source>
</evidence>
<evidence type="ECO:0000256" key="3">
    <source>
        <dbReference type="ARBA" id="ARBA00022519"/>
    </source>
</evidence>
<organism evidence="18 19">
    <name type="scientific">Vicingus serpentipes</name>
    <dbReference type="NCBI Taxonomy" id="1926625"/>
    <lineage>
        <taxon>Bacteria</taxon>
        <taxon>Pseudomonadati</taxon>
        <taxon>Bacteroidota</taxon>
        <taxon>Flavobacteriia</taxon>
        <taxon>Flavobacteriales</taxon>
        <taxon>Vicingaceae</taxon>
        <taxon>Vicingus</taxon>
    </lineage>
</organism>
<evidence type="ECO:0000313" key="18">
    <source>
        <dbReference type="EMBL" id="TXB65763.1"/>
    </source>
</evidence>
<dbReference type="NCBIfam" id="TIGR01938">
    <property type="entry name" value="nqrC"/>
    <property type="match status" value="1"/>
</dbReference>
<keyword evidence="1 16" id="KW-0813">Transport</keyword>
<dbReference type="Pfam" id="PF04205">
    <property type="entry name" value="FMN_bind"/>
    <property type="match status" value="1"/>
</dbReference>
<keyword evidence="11 16" id="KW-0915">Sodium</keyword>
<name>A0A5C6RU64_9FLAO</name>
<dbReference type="OrthoDB" id="9813828at2"/>
<dbReference type="EMBL" id="VOOS01000002">
    <property type="protein sequence ID" value="TXB65763.1"/>
    <property type="molecule type" value="Genomic_DNA"/>
</dbReference>
<evidence type="ECO:0000256" key="14">
    <source>
        <dbReference type="ARBA" id="ARBA00023136"/>
    </source>
</evidence>
<comment type="subcellular location">
    <subcellularLocation>
        <location evidence="16">Cell membrane</location>
        <topology evidence="16">Single-pass membrane protein</topology>
    </subcellularLocation>
</comment>
<dbReference type="InterPro" id="IPR007329">
    <property type="entry name" value="FMN-bd"/>
</dbReference>
<comment type="catalytic activity">
    <reaction evidence="16">
        <text>a ubiquinone + n Na(+)(in) + NADH + H(+) = a ubiquinol + n Na(+)(out) + NAD(+)</text>
        <dbReference type="Rhea" id="RHEA:47748"/>
        <dbReference type="Rhea" id="RHEA-COMP:9565"/>
        <dbReference type="Rhea" id="RHEA-COMP:9566"/>
        <dbReference type="ChEBI" id="CHEBI:15378"/>
        <dbReference type="ChEBI" id="CHEBI:16389"/>
        <dbReference type="ChEBI" id="CHEBI:17976"/>
        <dbReference type="ChEBI" id="CHEBI:29101"/>
        <dbReference type="ChEBI" id="CHEBI:57540"/>
        <dbReference type="ChEBI" id="CHEBI:57945"/>
        <dbReference type="EC" id="7.2.1.1"/>
    </reaction>
</comment>
<keyword evidence="4 16" id="KW-0597">Phosphoprotein</keyword>
<evidence type="ECO:0000313" key="19">
    <source>
        <dbReference type="Proteomes" id="UP000321721"/>
    </source>
</evidence>
<keyword evidence="3" id="KW-0997">Cell inner membrane</keyword>
<dbReference type="PANTHER" id="PTHR37838:SF1">
    <property type="entry name" value="NA(+)-TRANSLOCATING NADH-QUINONE REDUCTASE SUBUNIT C"/>
    <property type="match status" value="1"/>
</dbReference>
<dbReference type="RefSeq" id="WP_147098925.1">
    <property type="nucleotide sequence ID" value="NZ_VOOS01000002.1"/>
</dbReference>
<evidence type="ECO:0000256" key="8">
    <source>
        <dbReference type="ARBA" id="ARBA00022967"/>
    </source>
</evidence>
<evidence type="ECO:0000256" key="9">
    <source>
        <dbReference type="ARBA" id="ARBA00022989"/>
    </source>
</evidence>
<evidence type="ECO:0000256" key="1">
    <source>
        <dbReference type="ARBA" id="ARBA00022448"/>
    </source>
</evidence>
<keyword evidence="13 16" id="KW-0830">Ubiquinone</keyword>
<keyword evidence="14 16" id="KW-0472">Membrane</keyword>
<proteinExistence type="inferred from homology"/>
<keyword evidence="9 16" id="KW-1133">Transmembrane helix</keyword>
<evidence type="ECO:0000256" key="16">
    <source>
        <dbReference type="HAMAP-Rule" id="MF_00427"/>
    </source>
</evidence>
<evidence type="ECO:0000256" key="4">
    <source>
        <dbReference type="ARBA" id="ARBA00022553"/>
    </source>
</evidence>
<comment type="subunit">
    <text evidence="16">Composed of six subunits; NqrA, NqrB, NqrC, NqrD, NqrE and NqrF.</text>
</comment>
<keyword evidence="12 16" id="KW-0406">Ion transport</keyword>
<comment type="cofactor">
    <cofactor evidence="16">
        <name>FMN</name>
        <dbReference type="ChEBI" id="CHEBI:58210"/>
    </cofactor>
</comment>
<dbReference type="InterPro" id="IPR010204">
    <property type="entry name" value="NqrC"/>
</dbReference>
<evidence type="ECO:0000256" key="11">
    <source>
        <dbReference type="ARBA" id="ARBA00023053"/>
    </source>
</evidence>